<feature type="non-terminal residue" evidence="1">
    <location>
        <position position="74"/>
    </location>
</feature>
<evidence type="ECO:0000313" key="1">
    <source>
        <dbReference type="EMBL" id="KAJ2922028.1"/>
    </source>
</evidence>
<name>A0A9W8MAJ5_9AGAR</name>
<evidence type="ECO:0000313" key="2">
    <source>
        <dbReference type="Proteomes" id="UP001140091"/>
    </source>
</evidence>
<organism evidence="1 2">
    <name type="scientific">Candolleomyces eurysporus</name>
    <dbReference type="NCBI Taxonomy" id="2828524"/>
    <lineage>
        <taxon>Eukaryota</taxon>
        <taxon>Fungi</taxon>
        <taxon>Dikarya</taxon>
        <taxon>Basidiomycota</taxon>
        <taxon>Agaricomycotina</taxon>
        <taxon>Agaricomycetes</taxon>
        <taxon>Agaricomycetidae</taxon>
        <taxon>Agaricales</taxon>
        <taxon>Agaricineae</taxon>
        <taxon>Psathyrellaceae</taxon>
        <taxon>Candolleomyces</taxon>
    </lineage>
</organism>
<dbReference type="Proteomes" id="UP001140091">
    <property type="component" value="Unassembled WGS sequence"/>
</dbReference>
<reference evidence="1" key="1">
    <citation type="submission" date="2022-06" db="EMBL/GenBank/DDBJ databases">
        <title>Genome Sequence of Candolleomyces eurysporus.</title>
        <authorList>
            <person name="Buettner E."/>
        </authorList>
    </citation>
    <scope>NUCLEOTIDE SEQUENCE</scope>
    <source>
        <strain evidence="1">VTCC 930004</strain>
    </source>
</reference>
<sequence>MHALKLRNTSFFPIVNRVFRIGRPRSCKRKSGVNEVLETVKGAPSSIESNMGEEWAKEIEIPRELDGNVATEGW</sequence>
<dbReference type="EMBL" id="JANBPK010001521">
    <property type="protein sequence ID" value="KAJ2922028.1"/>
    <property type="molecule type" value="Genomic_DNA"/>
</dbReference>
<dbReference type="AlphaFoldDB" id="A0A9W8MAJ5"/>
<accession>A0A9W8MAJ5</accession>
<keyword evidence="2" id="KW-1185">Reference proteome</keyword>
<gene>
    <name evidence="1" type="ORF">H1R20_g15057</name>
</gene>
<proteinExistence type="predicted"/>
<comment type="caution">
    <text evidence="1">The sequence shown here is derived from an EMBL/GenBank/DDBJ whole genome shotgun (WGS) entry which is preliminary data.</text>
</comment>
<protein>
    <submittedName>
        <fullName evidence="1">Uncharacterized protein</fullName>
    </submittedName>
</protein>